<dbReference type="Gene3D" id="3.30.1340.30">
    <property type="match status" value="1"/>
</dbReference>
<evidence type="ECO:0000259" key="2">
    <source>
        <dbReference type="PROSITE" id="PS50914"/>
    </source>
</evidence>
<gene>
    <name evidence="3" type="ORF">AWB82_03047</name>
</gene>
<dbReference type="RefSeq" id="WP_086968426.1">
    <property type="nucleotide sequence ID" value="NZ_FCOJ02000019.1"/>
</dbReference>
<accession>A0A158AUS3</accession>
<dbReference type="Pfam" id="PF04972">
    <property type="entry name" value="BON"/>
    <property type="match status" value="1"/>
</dbReference>
<evidence type="ECO:0000256" key="1">
    <source>
        <dbReference type="SAM" id="SignalP"/>
    </source>
</evidence>
<evidence type="ECO:0000313" key="3">
    <source>
        <dbReference type="EMBL" id="SAK61751.1"/>
    </source>
</evidence>
<dbReference type="OrthoDB" id="9032941at2"/>
<dbReference type="InterPro" id="IPR007055">
    <property type="entry name" value="BON_dom"/>
</dbReference>
<dbReference type="Proteomes" id="UP000054596">
    <property type="component" value="Unassembled WGS sequence"/>
</dbReference>
<dbReference type="PROSITE" id="PS50914">
    <property type="entry name" value="BON"/>
    <property type="match status" value="1"/>
</dbReference>
<keyword evidence="4" id="KW-1185">Reference proteome</keyword>
<evidence type="ECO:0000313" key="4">
    <source>
        <dbReference type="Proteomes" id="UP000054596"/>
    </source>
</evidence>
<proteinExistence type="predicted"/>
<dbReference type="EMBL" id="FCOJ02000019">
    <property type="protein sequence ID" value="SAK61751.1"/>
    <property type="molecule type" value="Genomic_DNA"/>
</dbReference>
<dbReference type="AlphaFoldDB" id="A0A158AUS3"/>
<feature type="domain" description="BON" evidence="2">
    <location>
        <begin position="51"/>
        <end position="119"/>
    </location>
</feature>
<reference evidence="3" key="1">
    <citation type="submission" date="2016-01" db="EMBL/GenBank/DDBJ databases">
        <authorList>
            <person name="Peeters C."/>
        </authorList>
    </citation>
    <scope>NUCLEOTIDE SEQUENCE [LARGE SCALE GENOMIC DNA]</scope>
    <source>
        <strain evidence="3">LMG 29325</strain>
    </source>
</reference>
<dbReference type="PANTHER" id="PTHR34606">
    <property type="entry name" value="BON DOMAIN-CONTAINING PROTEIN"/>
    <property type="match status" value="1"/>
</dbReference>
<dbReference type="InterPro" id="IPR051686">
    <property type="entry name" value="Lipoprotein_DolP"/>
</dbReference>
<feature type="signal peptide" evidence="1">
    <location>
        <begin position="1"/>
        <end position="31"/>
    </location>
</feature>
<feature type="chain" id="PRO_5007621010" evidence="1">
    <location>
        <begin position="32"/>
        <end position="123"/>
    </location>
</feature>
<organism evidence="3 4">
    <name type="scientific">Caballeronia glebae</name>
    <dbReference type="NCBI Taxonomy" id="1777143"/>
    <lineage>
        <taxon>Bacteria</taxon>
        <taxon>Pseudomonadati</taxon>
        <taxon>Pseudomonadota</taxon>
        <taxon>Betaproteobacteria</taxon>
        <taxon>Burkholderiales</taxon>
        <taxon>Burkholderiaceae</taxon>
        <taxon>Caballeronia</taxon>
    </lineage>
</organism>
<name>A0A158AUS3_9BURK</name>
<protein>
    <submittedName>
        <fullName evidence="3">Transport-associated protein</fullName>
    </submittedName>
</protein>
<comment type="caution">
    <text evidence="3">The sequence shown here is derived from an EMBL/GenBank/DDBJ whole genome shotgun (WGS) entry which is preliminary data.</text>
</comment>
<sequence>MQKMKSRNAMCAVSIVLASMSAGFQSSQSMAAASAPSMASSASAPVATRKDNRALRKLVYAAFAKDKSIDAGDIGVSAKDGAVTLTGTAADPAQIDKAVSLAKGVSGVSSVTNKLTVRRNFAQ</sequence>
<keyword evidence="1" id="KW-0732">Signal</keyword>
<dbReference type="PANTHER" id="PTHR34606:SF15">
    <property type="entry name" value="BON DOMAIN-CONTAINING PROTEIN"/>
    <property type="match status" value="1"/>
</dbReference>
<dbReference type="STRING" id="1777143.AWB82_03047"/>